<organism evidence="3 4">
    <name type="scientific">Kineosphaera limosa NBRC 100340</name>
    <dbReference type="NCBI Taxonomy" id="1184609"/>
    <lineage>
        <taxon>Bacteria</taxon>
        <taxon>Bacillati</taxon>
        <taxon>Actinomycetota</taxon>
        <taxon>Actinomycetes</taxon>
        <taxon>Micrococcales</taxon>
        <taxon>Dermatophilaceae</taxon>
        <taxon>Kineosphaera</taxon>
    </lineage>
</organism>
<dbReference type="NCBIfam" id="NF005450">
    <property type="entry name" value="PRK07042.1"/>
    <property type="match status" value="1"/>
</dbReference>
<dbReference type="AlphaFoldDB" id="K6WM45"/>
<dbReference type="EMBL" id="BAHD01000013">
    <property type="protein sequence ID" value="GAB94846.1"/>
    <property type="molecule type" value="Genomic_DNA"/>
</dbReference>
<gene>
    <name evidence="3" type="ORF">KILIM_013_00010</name>
</gene>
<dbReference type="Proteomes" id="UP000008366">
    <property type="component" value="Unassembled WGS sequence"/>
</dbReference>
<dbReference type="GO" id="GO:0003824">
    <property type="term" value="F:catalytic activity"/>
    <property type="evidence" value="ECO:0007669"/>
    <property type="project" value="InterPro"/>
</dbReference>
<dbReference type="Gene3D" id="3.90.1300.10">
    <property type="entry name" value="Amidase signature (AS) domain"/>
    <property type="match status" value="1"/>
</dbReference>
<dbReference type="InterPro" id="IPR036928">
    <property type="entry name" value="AS_sf"/>
</dbReference>
<evidence type="ECO:0000313" key="3">
    <source>
        <dbReference type="EMBL" id="GAB94846.1"/>
    </source>
</evidence>
<feature type="domain" description="Amidase" evidence="2">
    <location>
        <begin position="27"/>
        <end position="448"/>
    </location>
</feature>
<dbReference type="InterPro" id="IPR000120">
    <property type="entry name" value="Amidase"/>
</dbReference>
<evidence type="ECO:0000313" key="4">
    <source>
        <dbReference type="Proteomes" id="UP000008366"/>
    </source>
</evidence>
<dbReference type="STRING" id="1184609.KILIM_013_00010"/>
<proteinExistence type="predicted"/>
<evidence type="ECO:0000259" key="2">
    <source>
        <dbReference type="Pfam" id="PF01425"/>
    </source>
</evidence>
<dbReference type="SUPFAM" id="SSF75304">
    <property type="entry name" value="Amidase signature (AS) enzymes"/>
    <property type="match status" value="1"/>
</dbReference>
<accession>K6WM45</accession>
<dbReference type="Pfam" id="PF01425">
    <property type="entry name" value="Amidase"/>
    <property type="match status" value="1"/>
</dbReference>
<dbReference type="eggNOG" id="COG0154">
    <property type="taxonomic scope" value="Bacteria"/>
</dbReference>
<dbReference type="InterPro" id="IPR023631">
    <property type="entry name" value="Amidase_dom"/>
</dbReference>
<dbReference type="PANTHER" id="PTHR11895">
    <property type="entry name" value="TRANSAMIDASE"/>
    <property type="match status" value="1"/>
</dbReference>
<sequence length="468" mass="48851">MVTDALIDATAGELLAGYRAGDFTPTEALEAVLDRIAALNPQLNAFYVLEPEAAAAAAAQSSRRWAAGEPCGPLDGVPVTLKENIATAGSPTPSGTAALADTPPAGADGPSAVSMSRAGAIRLGKTVMPDYGMLSSGVSSLHGITRSPWHPEWTVGGSSGGASAAATARFGPIHLGSDIGGSIRLPATWTGLASLKPTYALVPVDPPYIGRVIGPLARTIDDVRRAMQIIAVPDPLMRDYTHIDRPLDWTTPPPIDDVRGLRVAVHVDAGAGLPTDPEVAALVLAAAQTFERGGAHVEQIPPFLTQDQLHRLDLFLRARSWLDLTRLDPAHRAAVLPYIEAWAAGAAGCNGSDVIDAYAGVQAMRAATIAATYPYDVVLSPVAPGAAFPAHWHGPTNDPATALEHIAYTAPFNFSEQPAATVNAGFTADGRPVGVQLAGRRFDDVRLLSIAGWYEAARPEGAVPRWPL</sequence>
<reference evidence="3 4" key="1">
    <citation type="submission" date="2012-08" db="EMBL/GenBank/DDBJ databases">
        <title>Whole genome shotgun sequence of Kineosphaera limosa NBRC 100340.</title>
        <authorList>
            <person name="Yoshida I."/>
            <person name="Isaki S."/>
            <person name="Hosoyama A."/>
            <person name="Tsuchikane K."/>
            <person name="Katsumata H."/>
            <person name="Ando Y."/>
            <person name="Ohji S."/>
            <person name="Hamada M."/>
            <person name="Tamura T."/>
            <person name="Yamazoe A."/>
            <person name="Yamazaki S."/>
            <person name="Fujita N."/>
        </authorList>
    </citation>
    <scope>NUCLEOTIDE SEQUENCE [LARGE SCALE GENOMIC DNA]</scope>
    <source>
        <strain evidence="3 4">NBRC 100340</strain>
    </source>
</reference>
<dbReference type="PANTHER" id="PTHR11895:SF173">
    <property type="entry name" value="GLUTAMYL-TRNA AMIDOTRANSFERASE SUBUNIT A"/>
    <property type="match status" value="1"/>
</dbReference>
<protein>
    <submittedName>
        <fullName evidence="3">Putative amidase</fullName>
    </submittedName>
</protein>
<feature type="region of interest" description="Disordered" evidence="1">
    <location>
        <begin position="85"/>
        <end position="113"/>
    </location>
</feature>
<dbReference type="RefSeq" id="WP_006591378.1">
    <property type="nucleotide sequence ID" value="NZ_BAHD01000013.1"/>
</dbReference>
<name>K6WM45_9MICO</name>
<comment type="caution">
    <text evidence="3">The sequence shown here is derived from an EMBL/GenBank/DDBJ whole genome shotgun (WGS) entry which is preliminary data.</text>
</comment>
<evidence type="ECO:0000256" key="1">
    <source>
        <dbReference type="SAM" id="MobiDB-lite"/>
    </source>
</evidence>
<keyword evidence="4" id="KW-1185">Reference proteome</keyword>